<accession>A0AAU7C882</accession>
<evidence type="ECO:0000313" key="2">
    <source>
        <dbReference type="EMBL" id="XBH01612.1"/>
    </source>
</evidence>
<organism evidence="2">
    <name type="scientific">Singulisphaera sp. Ch08</name>
    <dbReference type="NCBI Taxonomy" id="3120278"/>
    <lineage>
        <taxon>Bacteria</taxon>
        <taxon>Pseudomonadati</taxon>
        <taxon>Planctomycetota</taxon>
        <taxon>Planctomycetia</taxon>
        <taxon>Isosphaerales</taxon>
        <taxon>Isosphaeraceae</taxon>
        <taxon>Singulisphaera</taxon>
    </lineage>
</organism>
<keyword evidence="1" id="KW-0812">Transmembrane</keyword>
<evidence type="ECO:0000256" key="1">
    <source>
        <dbReference type="SAM" id="Phobius"/>
    </source>
</evidence>
<dbReference type="EMBL" id="CP155447">
    <property type="protein sequence ID" value="XBH01612.1"/>
    <property type="molecule type" value="Genomic_DNA"/>
</dbReference>
<dbReference type="RefSeq" id="WP_406694354.1">
    <property type="nucleotide sequence ID" value="NZ_CP155447.1"/>
</dbReference>
<keyword evidence="1" id="KW-1133">Transmembrane helix</keyword>
<feature type="transmembrane region" description="Helical" evidence="1">
    <location>
        <begin position="479"/>
        <end position="501"/>
    </location>
</feature>
<keyword evidence="1" id="KW-0472">Membrane</keyword>
<protein>
    <submittedName>
        <fullName evidence="2">Uncharacterized protein</fullName>
    </submittedName>
</protein>
<reference evidence="2" key="1">
    <citation type="submission" date="2024-05" db="EMBL/GenBank/DDBJ databases">
        <title>Planctomycetes of the genus Singulisphaera possess chitinolytic capabilities.</title>
        <authorList>
            <person name="Ivanova A."/>
        </authorList>
    </citation>
    <scope>NUCLEOTIDE SEQUENCE</scope>
    <source>
        <strain evidence="2">Ch08T</strain>
    </source>
</reference>
<dbReference type="AlphaFoldDB" id="A0AAU7C882"/>
<proteinExistence type="predicted"/>
<sequence length="502" mass="56240">MRWATQERKMTEVPGEEELAVLGSYLPRAFTIQMLHPAITAASLPTVGPLTIPRAAFPTFMHEISHLVQDISTFRGIMDFLNLWDQVGAAAGHVGRSGEAVPFPVVGRNPTDHRLNDETRFAIELDFLRAKADPKHRWTRGREWKFLRYVVHPYEIPLSGRTIEGRDTIVTLVDEATGEEYSHRLGAWEIKEAYAVAVGILHGGRPKRPESAGFEYMVVDRILAHYFDDVTPRQCVAICHWALQDLAPANTLFTLIEELEQGGRNLPPPEAIYDRARQEAISREFDRNSNEVVAMLRQMADAYGEQGNDVMEVLFRWYHDHAGRLLLLHLDLDRRFPLDTFLCQDSGAMTDAARDAALPLMFGEVHIPLLIWPDGSIYQISADARTTSAVMFNRGVVDLFSKVWRGANPTWPCPVYNGCNFGTKDGEDCLNRPWRKGWVFPTCPYGAAARVLGIDDGKTLVLEPFAAPPAPTSPRSRRGWIAIALLVILVAAIATGLFAAFR</sequence>
<name>A0AAU7C882_9BACT</name>
<gene>
    <name evidence="2" type="ORF">V5E97_25090</name>
</gene>